<proteinExistence type="predicted"/>
<organism evidence="3 4">
    <name type="scientific">Taylorella asinigenitalis (strain MCE3)</name>
    <dbReference type="NCBI Taxonomy" id="1008459"/>
    <lineage>
        <taxon>Bacteria</taxon>
        <taxon>Pseudomonadati</taxon>
        <taxon>Pseudomonadota</taxon>
        <taxon>Betaproteobacteria</taxon>
        <taxon>Burkholderiales</taxon>
        <taxon>Alcaligenaceae</taxon>
        <taxon>Taylorella</taxon>
    </lineage>
</organism>
<sequence length="341" mass="39131">MRTQCTNCHSILKVTQEQLDFKQGRVRCGHCREVFNAIDNLIEDDFPLLTEDDELEEPIRTAPQNIPAKVPAVKIISIQKNNVEQPTEPIKTEHEVAETLPPRDQTTQIRYEPSSERGLNDFIIRTNRNTEAEYSRTASTDDSHYITEKRVERPLVLDPDDYASDEYENEDEAYEEYEDSRKGGSFLTGFISLLLLLLLIFQAIFFFRNAIVSALPVSRPYVQQMCDVLGCKLDLLKDASEVNITDKFLQVLQEDATNKTVTYELQSILVNESEYDIAWPPLFLELQNDQDAILYSKILRPQDYLLAQDKEAFTSKSQKHIQIKFAAPAPAITKFKLSISK</sequence>
<dbReference type="HOGENOM" id="CLU_036053_4_0_4"/>
<reference key="1">
    <citation type="submission" date="2011-09" db="EMBL/GenBank/DDBJ databases">
        <title>Genomic characterization of the Taylorella genus.</title>
        <authorList>
            <person name="Hebert L."/>
            <person name="Moumen B."/>
            <person name="Pons N."/>
            <person name="Duquesne F."/>
            <person name="Breuil M.-F."/>
            <person name="Goux D."/>
            <person name="Batto J.-M."/>
            <person name="Renault P."/>
            <person name="Laugier C."/>
            <person name="Petry S."/>
        </authorList>
    </citation>
    <scope>NUCLEOTIDE SEQUENCE</scope>
    <source>
        <strain>MCE3</strain>
    </source>
</reference>
<dbReference type="OrthoDB" id="5294582at2"/>
<keyword evidence="1" id="KW-1133">Transmembrane helix</keyword>
<evidence type="ECO:0000259" key="2">
    <source>
        <dbReference type="Pfam" id="PF13719"/>
    </source>
</evidence>
<dbReference type="AlphaFoldDB" id="G4QA49"/>
<accession>G4QA49</accession>
<dbReference type="EMBL" id="CP003059">
    <property type="protein sequence ID" value="AEP37122.1"/>
    <property type="molecule type" value="Genomic_DNA"/>
</dbReference>
<feature type="transmembrane region" description="Helical" evidence="1">
    <location>
        <begin position="186"/>
        <end position="207"/>
    </location>
</feature>
<evidence type="ECO:0000313" key="4">
    <source>
        <dbReference type="Proteomes" id="UP000009284"/>
    </source>
</evidence>
<dbReference type="Pfam" id="PF13719">
    <property type="entry name" value="Zn_ribbon_5"/>
    <property type="match status" value="1"/>
</dbReference>
<reference evidence="3 4" key="2">
    <citation type="journal article" date="2012" name="PLoS ONE">
        <title>Genomic characterization of the taylorella genus.</title>
        <authorList>
            <person name="Hebert L."/>
            <person name="Moumen B."/>
            <person name="Pons N."/>
            <person name="Duquesne F."/>
            <person name="Breuil M.F."/>
            <person name="Goux D."/>
            <person name="Batto J.M."/>
            <person name="Laugier C."/>
            <person name="Renault P."/>
            <person name="Petry S."/>
        </authorList>
    </citation>
    <scope>NUCLEOTIDE SEQUENCE [LARGE SCALE GENOMIC DNA]</scope>
    <source>
        <strain evidence="3 4">MCE3</strain>
    </source>
</reference>
<dbReference type="KEGG" id="tas:TASI_1382"/>
<dbReference type="InterPro" id="IPR021834">
    <property type="entry name" value="DUF3426"/>
</dbReference>
<name>G4QA49_TAYAM</name>
<keyword evidence="4" id="KW-1185">Reference proteome</keyword>
<dbReference type="InterPro" id="IPR011723">
    <property type="entry name" value="Znf/thioredoxin_put"/>
</dbReference>
<dbReference type="NCBIfam" id="TIGR02098">
    <property type="entry name" value="MJ0042_CXXC"/>
    <property type="match status" value="1"/>
</dbReference>
<evidence type="ECO:0000256" key="1">
    <source>
        <dbReference type="SAM" id="Phobius"/>
    </source>
</evidence>
<dbReference type="Proteomes" id="UP000009284">
    <property type="component" value="Chromosome"/>
</dbReference>
<evidence type="ECO:0000313" key="3">
    <source>
        <dbReference type="EMBL" id="AEP37122.1"/>
    </source>
</evidence>
<keyword evidence="1" id="KW-0472">Membrane</keyword>
<feature type="domain" description="Zinc finger/thioredoxin putative" evidence="2">
    <location>
        <begin position="1"/>
        <end position="37"/>
    </location>
</feature>
<gene>
    <name evidence="3" type="ordered locus">TASI_1382</name>
</gene>
<dbReference type="STRING" id="1008459.TASI_1382"/>
<protein>
    <submittedName>
        <fullName evidence="3">Zinc finger/thioredoxin putative</fullName>
    </submittedName>
</protein>
<dbReference type="Pfam" id="PF11906">
    <property type="entry name" value="DUF3426"/>
    <property type="match status" value="1"/>
</dbReference>
<dbReference type="eggNOG" id="ENOG5030T5U">
    <property type="taxonomic scope" value="Bacteria"/>
</dbReference>
<dbReference type="RefSeq" id="WP_014112016.1">
    <property type="nucleotide sequence ID" value="NC_016043.1"/>
</dbReference>
<keyword evidence="1" id="KW-0812">Transmembrane</keyword>